<keyword evidence="1" id="KW-0418">Kinase</keyword>
<keyword evidence="1" id="KW-0808">Transferase</keyword>
<dbReference type="EMBL" id="KQ043352">
    <property type="protein sequence ID" value="KKF09301.1"/>
    <property type="molecule type" value="Genomic_DNA"/>
</dbReference>
<accession>A0A0F8AD41</accession>
<protein>
    <submittedName>
        <fullName evidence="1">6-phosphofructokinase, muscle type</fullName>
    </submittedName>
</protein>
<sequence length="91" mass="10319">MGIKSVLWLTDKLKECYRHGEDMTSLKTQNVVYNCVMTSRAPCANAFYIFNLKPPGRIFANSPDSACVLGMRKRCLVFQPLAELKDDTDLE</sequence>
<dbReference type="AlphaFoldDB" id="A0A0F8AD41"/>
<proteinExistence type="predicted"/>
<reference evidence="1" key="1">
    <citation type="journal article" date="2015" name="PLoS Genet.">
        <title>Genome Sequencing of the Perciform Fish Larimichthys crocea Provides Insights into Molecular and Genetic Mechanisms of Stress Adaptation.</title>
        <authorList>
            <person name="Ao J."/>
            <person name="Mu Y."/>
            <person name="Xiang L.X."/>
            <person name="Fan D."/>
            <person name="Feng M."/>
            <person name="Zhang S."/>
            <person name="Shi Q."/>
            <person name="Zhu L.Y."/>
            <person name="Li T."/>
            <person name="Ding Y."/>
            <person name="Nie L."/>
            <person name="Li Q."/>
            <person name="Dong W.R."/>
            <person name="Jiang L."/>
            <person name="Sun B."/>
            <person name="Zhang X."/>
            <person name="Li M."/>
            <person name="Zhang H.Q."/>
            <person name="Xie S."/>
            <person name="Zhu Y."/>
            <person name="Jiang X."/>
            <person name="Wang X."/>
            <person name="Mu P."/>
            <person name="Chen W."/>
            <person name="Yue Z."/>
            <person name="Wang Z."/>
            <person name="Wang J."/>
            <person name="Shao J.Z."/>
            <person name="Chen X."/>
        </authorList>
    </citation>
    <scope>NUCLEOTIDE SEQUENCE [LARGE SCALE GENOMIC DNA]</scope>
    <source>
        <strain evidence="1">SSNF</strain>
        <tissue evidence="1">Blood</tissue>
    </source>
</reference>
<name>A0A0F8AD41_LARCR</name>
<organism evidence="1">
    <name type="scientific">Larimichthys crocea</name>
    <name type="common">Large yellow croaker</name>
    <name type="synonym">Pseudosciaena crocea</name>
    <dbReference type="NCBI Taxonomy" id="215358"/>
    <lineage>
        <taxon>Eukaryota</taxon>
        <taxon>Metazoa</taxon>
        <taxon>Chordata</taxon>
        <taxon>Craniata</taxon>
        <taxon>Vertebrata</taxon>
        <taxon>Euteleostomi</taxon>
        <taxon>Actinopterygii</taxon>
        <taxon>Neopterygii</taxon>
        <taxon>Teleostei</taxon>
        <taxon>Neoteleostei</taxon>
        <taxon>Acanthomorphata</taxon>
        <taxon>Eupercaria</taxon>
        <taxon>Sciaenidae</taxon>
        <taxon>Larimichthys</taxon>
    </lineage>
</organism>
<evidence type="ECO:0000313" key="1">
    <source>
        <dbReference type="EMBL" id="KKF09301.1"/>
    </source>
</evidence>
<dbReference type="GO" id="GO:0016301">
    <property type="term" value="F:kinase activity"/>
    <property type="evidence" value="ECO:0007669"/>
    <property type="project" value="UniProtKB-KW"/>
</dbReference>
<gene>
    <name evidence="1" type="ORF">EH28_00086</name>
</gene>
<dbReference type="Gene3D" id="3.40.50.450">
    <property type="match status" value="1"/>
</dbReference>